<dbReference type="AlphaFoldDB" id="A0A6B3LXJ6"/>
<sequence>MWAQVINALLGIWLTASPAILGIEDKTISNNAHIVGPVVASLAVIAWWEATRVVRLYNIPLGLWLLLAPWVLGYDQTSVIINDMVIGAAIVGLSFVEGKIEGTYGGGWSAIWKKDSLHTTEARRTPRV</sequence>
<name>A0A6B3LXJ6_9BACT</name>
<dbReference type="RefSeq" id="WP_163915034.1">
    <property type="nucleotide sequence ID" value="NZ_JAAGWD010000004.1"/>
</dbReference>
<comment type="caution">
    <text evidence="3">The sequence shown here is derived from an EMBL/GenBank/DDBJ whole genome shotgun (WGS) entry which is preliminary data.</text>
</comment>
<evidence type="ECO:0000259" key="2">
    <source>
        <dbReference type="Pfam" id="PF03779"/>
    </source>
</evidence>
<feature type="transmembrane region" description="Helical" evidence="1">
    <location>
        <begin position="79"/>
        <end position="96"/>
    </location>
</feature>
<keyword evidence="1" id="KW-0472">Membrane</keyword>
<evidence type="ECO:0000313" key="3">
    <source>
        <dbReference type="EMBL" id="NEM98144.1"/>
    </source>
</evidence>
<feature type="transmembrane region" description="Helical" evidence="1">
    <location>
        <begin position="56"/>
        <end position="73"/>
    </location>
</feature>
<dbReference type="EMBL" id="JAAGWD010000004">
    <property type="protein sequence ID" value="NEM98144.1"/>
    <property type="molecule type" value="Genomic_DNA"/>
</dbReference>
<keyword evidence="4" id="KW-1185">Reference proteome</keyword>
<accession>A0A6B3LXJ6</accession>
<keyword evidence="1" id="KW-0812">Transmembrane</keyword>
<feature type="domain" description="SPW repeat-containing integral membrane" evidence="2">
    <location>
        <begin position="2"/>
        <end position="94"/>
    </location>
</feature>
<organism evidence="3 4">
    <name type="scientific">Pontibacter burrus</name>
    <dbReference type="NCBI Taxonomy" id="2704466"/>
    <lineage>
        <taxon>Bacteria</taxon>
        <taxon>Pseudomonadati</taxon>
        <taxon>Bacteroidota</taxon>
        <taxon>Cytophagia</taxon>
        <taxon>Cytophagales</taxon>
        <taxon>Hymenobacteraceae</taxon>
        <taxon>Pontibacter</taxon>
    </lineage>
</organism>
<evidence type="ECO:0000313" key="4">
    <source>
        <dbReference type="Proteomes" id="UP000474777"/>
    </source>
</evidence>
<evidence type="ECO:0000256" key="1">
    <source>
        <dbReference type="SAM" id="Phobius"/>
    </source>
</evidence>
<dbReference type="InterPro" id="IPR005530">
    <property type="entry name" value="SPW"/>
</dbReference>
<dbReference type="Proteomes" id="UP000474777">
    <property type="component" value="Unassembled WGS sequence"/>
</dbReference>
<feature type="transmembrane region" description="Helical" evidence="1">
    <location>
        <begin position="32"/>
        <end position="49"/>
    </location>
</feature>
<gene>
    <name evidence="3" type="ORF">GXP69_10590</name>
</gene>
<proteinExistence type="predicted"/>
<protein>
    <submittedName>
        <fullName evidence="3">SPW repeat protein</fullName>
    </submittedName>
</protein>
<dbReference type="Pfam" id="PF03779">
    <property type="entry name" value="SPW"/>
    <property type="match status" value="1"/>
</dbReference>
<keyword evidence="1" id="KW-1133">Transmembrane helix</keyword>
<reference evidence="3 4" key="1">
    <citation type="submission" date="2020-02" db="EMBL/GenBank/DDBJ databases">
        <authorList>
            <person name="Kim M.K."/>
        </authorList>
    </citation>
    <scope>NUCLEOTIDE SEQUENCE [LARGE SCALE GENOMIC DNA]</scope>
    <source>
        <strain evidence="3 4">BT327</strain>
    </source>
</reference>